<feature type="region of interest" description="Disordered" evidence="1">
    <location>
        <begin position="1045"/>
        <end position="1065"/>
    </location>
</feature>
<feature type="compositionally biased region" description="Basic and acidic residues" evidence="1">
    <location>
        <begin position="719"/>
        <end position="730"/>
    </location>
</feature>
<dbReference type="Proteomes" id="UP000261540">
    <property type="component" value="Unplaced"/>
</dbReference>
<keyword evidence="5" id="KW-1185">Reference proteome</keyword>
<feature type="compositionally biased region" description="Basic and acidic residues" evidence="1">
    <location>
        <begin position="1756"/>
        <end position="1777"/>
    </location>
</feature>
<feature type="compositionally biased region" description="Polar residues" evidence="1">
    <location>
        <begin position="1778"/>
        <end position="1797"/>
    </location>
</feature>
<dbReference type="InterPro" id="IPR057480">
    <property type="entry name" value="MAP1A/B/S-like_MBL"/>
</dbReference>
<dbReference type="GO" id="GO:0043025">
    <property type="term" value="C:neuronal cell body"/>
    <property type="evidence" value="ECO:0007669"/>
    <property type="project" value="TreeGrafter"/>
</dbReference>
<organism evidence="4 5">
    <name type="scientific">Paramormyrops kingsleyae</name>
    <dbReference type="NCBI Taxonomy" id="1676925"/>
    <lineage>
        <taxon>Eukaryota</taxon>
        <taxon>Metazoa</taxon>
        <taxon>Chordata</taxon>
        <taxon>Craniata</taxon>
        <taxon>Vertebrata</taxon>
        <taxon>Euteleostomi</taxon>
        <taxon>Actinopterygii</taxon>
        <taxon>Neopterygii</taxon>
        <taxon>Teleostei</taxon>
        <taxon>Osteoglossocephala</taxon>
        <taxon>Osteoglossomorpha</taxon>
        <taxon>Osteoglossiformes</taxon>
        <taxon>Mormyridae</taxon>
        <taxon>Paramormyrops</taxon>
    </lineage>
</organism>
<reference evidence="4" key="1">
    <citation type="submission" date="2025-08" db="UniProtKB">
        <authorList>
            <consortium name="Ensembl"/>
        </authorList>
    </citation>
    <scope>IDENTIFICATION</scope>
</reference>
<feature type="compositionally biased region" description="Basic and acidic residues" evidence="1">
    <location>
        <begin position="695"/>
        <end position="705"/>
    </location>
</feature>
<feature type="region of interest" description="Disordered" evidence="1">
    <location>
        <begin position="1493"/>
        <end position="1512"/>
    </location>
</feature>
<dbReference type="Pfam" id="PF23415">
    <property type="entry name" value="MAPB1_N"/>
    <property type="match status" value="1"/>
</dbReference>
<feature type="region of interest" description="Disordered" evidence="1">
    <location>
        <begin position="516"/>
        <end position="737"/>
    </location>
</feature>
<feature type="region of interest" description="Disordered" evidence="1">
    <location>
        <begin position="1330"/>
        <end position="1351"/>
    </location>
</feature>
<feature type="domain" description="Microtubule-associated protein 1A/B/S-like MBL-like" evidence="3">
    <location>
        <begin position="233"/>
        <end position="511"/>
    </location>
</feature>
<proteinExistence type="predicted"/>
<dbReference type="GeneTree" id="ENSGT00940000155897"/>
<name>A0A3B3Q3R9_9TELE</name>
<dbReference type="GO" id="GO:0003779">
    <property type="term" value="F:actin binding"/>
    <property type="evidence" value="ECO:0007669"/>
    <property type="project" value="TreeGrafter"/>
</dbReference>
<feature type="compositionally biased region" description="Basic and acidic residues" evidence="1">
    <location>
        <begin position="565"/>
        <end position="577"/>
    </location>
</feature>
<feature type="compositionally biased region" description="Polar residues" evidence="1">
    <location>
        <begin position="1497"/>
        <end position="1512"/>
    </location>
</feature>
<dbReference type="PANTHER" id="PTHR13843">
    <property type="entry name" value="MICROTUBULE-ASSOCIATED PROTEIN"/>
    <property type="match status" value="1"/>
</dbReference>
<feature type="compositionally biased region" description="Basic and acidic residues" evidence="1">
    <location>
        <begin position="517"/>
        <end position="533"/>
    </location>
</feature>
<dbReference type="PANTHER" id="PTHR13843:SF12">
    <property type="entry name" value="ATPASE F1_V1_A1 COMPLEX ALPHA_BETA SUBUNIT NUCLEOTIDE-BINDING DOMAIN-CONTAINING PROTEIN"/>
    <property type="match status" value="1"/>
</dbReference>
<evidence type="ECO:0000313" key="5">
    <source>
        <dbReference type="Proteomes" id="UP000261540"/>
    </source>
</evidence>
<dbReference type="GO" id="GO:0000226">
    <property type="term" value="P:microtubule cytoskeleton organization"/>
    <property type="evidence" value="ECO:0007669"/>
    <property type="project" value="InterPro"/>
</dbReference>
<evidence type="ECO:0000259" key="3">
    <source>
        <dbReference type="Pfam" id="PF25281"/>
    </source>
</evidence>
<dbReference type="STRING" id="1676925.ENSPKIP00000000066"/>
<evidence type="ECO:0000313" key="4">
    <source>
        <dbReference type="Ensembl" id="ENSPKIP00000000066.1"/>
    </source>
</evidence>
<feature type="compositionally biased region" description="Polar residues" evidence="1">
    <location>
        <begin position="943"/>
        <end position="954"/>
    </location>
</feature>
<dbReference type="OrthoDB" id="5371837at2759"/>
<dbReference type="GO" id="GO:0045202">
    <property type="term" value="C:synapse"/>
    <property type="evidence" value="ECO:0007669"/>
    <property type="project" value="TreeGrafter"/>
</dbReference>
<evidence type="ECO:0000256" key="1">
    <source>
        <dbReference type="SAM" id="MobiDB-lite"/>
    </source>
</evidence>
<dbReference type="GO" id="GO:0030425">
    <property type="term" value="C:dendrite"/>
    <property type="evidence" value="ECO:0007669"/>
    <property type="project" value="TreeGrafter"/>
</dbReference>
<dbReference type="Ensembl" id="ENSPKIT00000023949.1">
    <property type="protein sequence ID" value="ENSPKIP00000000066.1"/>
    <property type="gene ID" value="ENSPKIG00000018881.1"/>
</dbReference>
<feature type="compositionally biased region" description="Basic and acidic residues" evidence="1">
    <location>
        <begin position="545"/>
        <end position="558"/>
    </location>
</feature>
<feature type="region of interest" description="Disordered" evidence="1">
    <location>
        <begin position="1209"/>
        <end position="1234"/>
    </location>
</feature>
<feature type="domain" description="Microtubule-associated protein 1B/S N-terminal" evidence="2">
    <location>
        <begin position="33"/>
        <end position="226"/>
    </location>
</feature>
<reference evidence="4" key="2">
    <citation type="submission" date="2025-09" db="UniProtKB">
        <authorList>
            <consortium name="Ensembl"/>
        </authorList>
    </citation>
    <scope>IDENTIFICATION</scope>
</reference>
<dbReference type="GO" id="GO:0005875">
    <property type="term" value="C:microtubule associated complex"/>
    <property type="evidence" value="ECO:0007669"/>
    <property type="project" value="TreeGrafter"/>
</dbReference>
<feature type="compositionally biased region" description="Basic and acidic residues" evidence="1">
    <location>
        <begin position="1705"/>
        <end position="1719"/>
    </location>
</feature>
<dbReference type="GO" id="GO:0016358">
    <property type="term" value="P:dendrite development"/>
    <property type="evidence" value="ECO:0007669"/>
    <property type="project" value="TreeGrafter"/>
</dbReference>
<dbReference type="Pfam" id="PF25281">
    <property type="entry name" value="MBL_MAP1B"/>
    <property type="match status" value="1"/>
</dbReference>
<accession>A0A3B3Q3R9</accession>
<dbReference type="GO" id="GO:0005829">
    <property type="term" value="C:cytosol"/>
    <property type="evidence" value="ECO:0007669"/>
    <property type="project" value="TreeGrafter"/>
</dbReference>
<feature type="compositionally biased region" description="Basic and acidic residues" evidence="1">
    <location>
        <begin position="585"/>
        <end position="677"/>
    </location>
</feature>
<dbReference type="InterPro" id="IPR026074">
    <property type="entry name" value="MAP1"/>
</dbReference>
<evidence type="ECO:0000259" key="2">
    <source>
        <dbReference type="Pfam" id="PF23415"/>
    </source>
</evidence>
<dbReference type="GO" id="GO:0008017">
    <property type="term" value="F:microtubule binding"/>
    <property type="evidence" value="ECO:0007669"/>
    <property type="project" value="InterPro"/>
</dbReference>
<protein>
    <submittedName>
        <fullName evidence="4">Microtubule associated protein 1B</fullName>
    </submittedName>
</protein>
<feature type="region of interest" description="Disordered" evidence="1">
    <location>
        <begin position="943"/>
        <end position="962"/>
    </location>
</feature>
<dbReference type="GO" id="GO:0031114">
    <property type="term" value="P:regulation of microtubule depolymerization"/>
    <property type="evidence" value="ECO:0007669"/>
    <property type="project" value="TreeGrafter"/>
</dbReference>
<feature type="compositionally biased region" description="Polar residues" evidence="1">
    <location>
        <begin position="1663"/>
        <end position="1676"/>
    </location>
</feature>
<sequence length="1922" mass="212493">MAASAGPVSGADAVFPIAASMKAQRFPSSKLYLLVVIGEIVSEEELSCAIEDIEKGIRSWAVDHINYNLNQELKLFVSRHSTSSSDGKGQKTLHYRSEVLEAVVLVNPTHETVSNEVRVMVSDASRDKLLVLSGQYYKNSGGLALQSGSFSFHSFIDIFTDQEIGELLSTIHPDNRANLTLFCPDEGDWKSSDMDRHNLQDFIDLKLKNTVVLPQMDGLSEFTQHIFKLVEVPSPFDLLEPPSSGGFLKLAKPCCYVFPGGRGDATLFSVNGFNMLINGGSERKSCFWRLIRHLDRVDSILVTHIGDDNLPGINSMLQRKIAEQKRDRSQGPTTDGEWAKNFISPDLGVVFMNVPENLRKLEHDIRVRGPVEEASITLDCLDELSIKPEPLYRPSGNSLDPILLFQKMGVGRLEMYVLNPVKNSKEYKDLMKHWNDSYADKESNYFESEIPISYLTSISSLMVWHPFDPSEKIVRVLFPGNTTQQNIFEGLDMVKHLDFLKKPEVTQTELSSNFAQTEKEVKMKSKSISKESRMSTSKPPASLGCKEESKEESQEISKTDSVQEVTKHFEMKKKVPLEMETETQALEHKAKTKPKQENDTGKGLKTLIEKTHTKETKKEVKAKVEEKVKMEETKKQTKKDMKRDTKKDSPMKEAKREEKKERDLKKDIRKPTRDLKKPTAAPGDGKKSVPKQRVPKKEESPRKDMGSPGKSKEKKIKAPKMEPKLNKSKTDNLCAGAMVDSPDVGIEEAIESERSLMSSAEDLTKEFEELKAQGNVGYVINVVPSYEEKLKVEDQPKEAGLCEDLREFRYEPRTTTQAAEEGQESLDEPLPMRQIKIGVRESEDKESVLVDLSKAVVEQETKEGKREQFAITRECEGEEVKTEVLCSLVTAETKDDVQHKHDHLFKKPEDSVESNELSKSGTEVVSEKLTSFIGEPARISTCHSAPSDQASLESNAVPDKEYPHRPLEECTTLLPNTHSKADVYIASDQTAHTPIPEPMSNATTQDELKSSSELSKSRWAAPPSVHGRENMFLLQDNIKSDFSKSDITEGQDYPMSAATLSPTSSYEEDKSYEQLSIRMSAHKILEPGHQSALGISDKLPVDTSTFVSAFPLLKTFANVSSLKHDLMLSAMDSPLEIKRVISGDQNEVCKSSSTEQDDTLNGARFSQLTLESLSNTVEAVHKPQSVITTEVTGDNIINIRAPDCALSFEKMPTPFPSPPSLESGSPSDGSLYGDRKSLAELSQSSADLCQDDRKLSLPPSPLEDVKLGLFSSSHVKQTSVDTSALCQKRCSENTSEAQLEGSVNVSKDLLQVLISLDSSVIGELVDMGNKSVSEGKTSDKTDTPDSEDVEEDKISLAASISGTTSYIPEPTSDDSAELVITQPAAIPASASISALQDLPAPQETRIETPKQGVPQPVSFFPDFSPPKKQMALEQLLAPLKLGVECPDHIRDVHFTKESPDQTSIVTNKQYNTNGPTDVDYTYCDQEICQTKNDKAEQQTSHSPTIEMAPSSSMSTFSDLECNKTVPVAAESNAQSTCKSKSQVKPEISPPSYLPLSSYSFDYKDNFGTYSSSSKGYSLLYEPNIIQNKDLQNSNLESQSLPDVLNRNKVSTTGYSRPDIDFCLVNTCEYRDPKLELSPSFINPSPLELFAADANVDSEDDFESSPTQDITLRQSTGDPLPLSFRDGPPVPPKADTCTVDPVALTDDQHSAIKGAKEKSVTKKPGLKTKPSPAARKSDAEATSVGSADKASKTASPRKKDLSASKLKGTEKRGKEEKNASNIKATKATKTASLGSASGKSPEKWPPDGSPIYVDLVYIPSHGNAKNVDAEFFRRVRSSHYVVSGHDPVAEEPHKAVLDSLLEGKSQWDNNLQVTVIPTHDSEVMKRWYQQTCEEQQRLNIIVLASSSTVLMQDESFPACKIEL</sequence>
<dbReference type="InterPro" id="IPR056617">
    <property type="entry name" value="MAP1B/S_N"/>
</dbReference>
<dbReference type="GO" id="GO:0007409">
    <property type="term" value="P:axonogenesis"/>
    <property type="evidence" value="ECO:0007669"/>
    <property type="project" value="TreeGrafter"/>
</dbReference>
<feature type="region of interest" description="Disordered" evidence="1">
    <location>
        <begin position="1656"/>
        <end position="1804"/>
    </location>
</feature>
<dbReference type="GO" id="GO:0005874">
    <property type="term" value="C:microtubule"/>
    <property type="evidence" value="ECO:0007669"/>
    <property type="project" value="InterPro"/>
</dbReference>
<feature type="region of interest" description="Disordered" evidence="1">
    <location>
        <begin position="991"/>
        <end position="1023"/>
    </location>
</feature>